<name>A0A378U181_MYROD</name>
<dbReference type="Pfam" id="PF14129">
    <property type="entry name" value="DUF4296"/>
    <property type="match status" value="1"/>
</dbReference>
<sequence length="165" mass="18982">MALLLFSCQKDLDKPNPFIEQSKMEDILYDVALLYGMQTTNAFASDTVKTVQIKEVFDKYQIDSLTFTANNRYYVKLKKGVYFDMQTRVMDRLKKDKERIDSLLPKKELELAPVAAIAVDSMPILKADTNQVEPIKNTKLIPKTKKVKQTSIKEVSPEMKKKLVE</sequence>
<reference evidence="2 3" key="1">
    <citation type="submission" date="2018-06" db="EMBL/GenBank/DDBJ databases">
        <authorList>
            <consortium name="Pathogen Informatics"/>
            <person name="Doyle S."/>
        </authorList>
    </citation>
    <scope>NUCLEOTIDE SEQUENCE [LARGE SCALE GENOMIC DNA]</scope>
    <source>
        <strain evidence="2 3">NCTC11179</strain>
    </source>
</reference>
<proteinExistence type="predicted"/>
<dbReference type="EMBL" id="UGQL01000002">
    <property type="protein sequence ID" value="STZ68968.1"/>
    <property type="molecule type" value="Genomic_DNA"/>
</dbReference>
<evidence type="ECO:0000259" key="1">
    <source>
        <dbReference type="Pfam" id="PF14129"/>
    </source>
</evidence>
<dbReference type="Proteomes" id="UP000255024">
    <property type="component" value="Unassembled WGS sequence"/>
</dbReference>
<evidence type="ECO:0000313" key="2">
    <source>
        <dbReference type="EMBL" id="STZ68968.1"/>
    </source>
</evidence>
<dbReference type="InterPro" id="IPR025381">
    <property type="entry name" value="DUF4296"/>
</dbReference>
<organism evidence="2 3">
    <name type="scientific">Myroides odoratus</name>
    <name type="common">Flavobacterium odoratum</name>
    <dbReference type="NCBI Taxonomy" id="256"/>
    <lineage>
        <taxon>Bacteria</taxon>
        <taxon>Pseudomonadati</taxon>
        <taxon>Bacteroidota</taxon>
        <taxon>Flavobacteriia</taxon>
        <taxon>Flavobacteriales</taxon>
        <taxon>Flavobacteriaceae</taxon>
        <taxon>Myroides</taxon>
    </lineage>
</organism>
<dbReference type="AlphaFoldDB" id="A0A378U181"/>
<evidence type="ECO:0000313" key="3">
    <source>
        <dbReference type="Proteomes" id="UP000255024"/>
    </source>
</evidence>
<keyword evidence="3" id="KW-1185">Reference proteome</keyword>
<feature type="domain" description="DUF4296" evidence="1">
    <location>
        <begin position="15"/>
        <end position="98"/>
    </location>
</feature>
<accession>A0A378U181</accession>
<gene>
    <name evidence="2" type="ORF">NCTC11179_02452</name>
</gene>
<protein>
    <recommendedName>
        <fullName evidence="1">DUF4296 domain-containing protein</fullName>
    </recommendedName>
</protein>